<organism evidence="1 2">
    <name type="scientific">Clostridium porci</name>
    <dbReference type="NCBI Taxonomy" id="2605778"/>
    <lineage>
        <taxon>Bacteria</taxon>
        <taxon>Bacillati</taxon>
        <taxon>Bacillota</taxon>
        <taxon>Clostridia</taxon>
        <taxon>Eubacteriales</taxon>
        <taxon>Clostridiaceae</taxon>
        <taxon>Clostridium</taxon>
    </lineage>
</organism>
<reference evidence="1 2" key="1">
    <citation type="submission" date="2019-08" db="EMBL/GenBank/DDBJ databases">
        <title>In-depth cultivation of the pig gut microbiome towards novel bacterial diversity and tailored functional studies.</title>
        <authorList>
            <person name="Wylensek D."/>
            <person name="Hitch T.C.A."/>
            <person name="Clavel T."/>
        </authorList>
    </citation>
    <scope>NUCLEOTIDE SEQUENCE [LARGE SCALE GENOMIC DNA]</scope>
    <source>
        <strain evidence="1 2">WCA-389-WT-23D1</strain>
    </source>
</reference>
<gene>
    <name evidence="1" type="ORF">FYJ39_05115</name>
</gene>
<name>A0A7X2TCC5_9CLOT</name>
<accession>A0A7X2TCC5</accession>
<dbReference type="AlphaFoldDB" id="A0A7X2TCC5"/>
<sequence length="66" mass="7449">MNREGQDRPGNGKCLHQDKADFDIFAATIRQVLGTTELMPTIVSHFVQKIITQSPDTSSGHRRQRI</sequence>
<comment type="caution">
    <text evidence="1">The sequence shown here is derived from an EMBL/GenBank/DDBJ whole genome shotgun (WGS) entry which is preliminary data.</text>
</comment>
<evidence type="ECO:0000313" key="2">
    <source>
        <dbReference type="Proteomes" id="UP000429958"/>
    </source>
</evidence>
<protein>
    <submittedName>
        <fullName evidence="1">DUF4368 domain-containing protein</fullName>
    </submittedName>
</protein>
<keyword evidence="2" id="KW-1185">Reference proteome</keyword>
<proteinExistence type="predicted"/>
<evidence type="ECO:0000313" key="1">
    <source>
        <dbReference type="EMBL" id="MSS35978.1"/>
    </source>
</evidence>
<dbReference type="EMBL" id="VUMD01000003">
    <property type="protein sequence ID" value="MSS35978.1"/>
    <property type="molecule type" value="Genomic_DNA"/>
</dbReference>
<dbReference type="Proteomes" id="UP000429958">
    <property type="component" value="Unassembled WGS sequence"/>
</dbReference>